<dbReference type="EMBL" id="JBHUKY010000016">
    <property type="protein sequence ID" value="MFD2409482.1"/>
    <property type="molecule type" value="Genomic_DNA"/>
</dbReference>
<organism evidence="3 4">
    <name type="scientific">Paenibacillus rhizoplanae</name>
    <dbReference type="NCBI Taxonomy" id="1917181"/>
    <lineage>
        <taxon>Bacteria</taxon>
        <taxon>Bacillati</taxon>
        <taxon>Bacillota</taxon>
        <taxon>Bacilli</taxon>
        <taxon>Bacillales</taxon>
        <taxon>Paenibacillaceae</taxon>
        <taxon>Paenibacillus</taxon>
    </lineage>
</organism>
<proteinExistence type="predicted"/>
<protein>
    <submittedName>
        <fullName evidence="3">DUF58 domain-containing protein</fullName>
    </submittedName>
</protein>
<feature type="transmembrane region" description="Helical" evidence="1">
    <location>
        <begin position="39"/>
        <end position="58"/>
    </location>
</feature>
<feature type="transmembrane region" description="Helical" evidence="1">
    <location>
        <begin position="12"/>
        <end position="33"/>
    </location>
</feature>
<evidence type="ECO:0000259" key="2">
    <source>
        <dbReference type="Pfam" id="PF01882"/>
    </source>
</evidence>
<dbReference type="PANTHER" id="PTHR34351:SF2">
    <property type="entry name" value="DUF58 DOMAIN-CONTAINING PROTEIN"/>
    <property type="match status" value="1"/>
</dbReference>
<comment type="caution">
    <text evidence="3">The sequence shown here is derived from an EMBL/GenBank/DDBJ whole genome shotgun (WGS) entry which is preliminary data.</text>
</comment>
<evidence type="ECO:0000313" key="4">
    <source>
        <dbReference type="Proteomes" id="UP001597448"/>
    </source>
</evidence>
<reference evidence="4" key="1">
    <citation type="journal article" date="2019" name="Int. J. Syst. Evol. Microbiol.">
        <title>The Global Catalogue of Microorganisms (GCM) 10K type strain sequencing project: providing services to taxonomists for standard genome sequencing and annotation.</title>
        <authorList>
            <consortium name="The Broad Institute Genomics Platform"/>
            <consortium name="The Broad Institute Genome Sequencing Center for Infectious Disease"/>
            <person name="Wu L."/>
            <person name="Ma J."/>
        </authorList>
    </citation>
    <scope>NUCLEOTIDE SEQUENCE [LARGE SCALE GENOMIC DNA]</scope>
    <source>
        <strain evidence="4">CCM 8725</strain>
    </source>
</reference>
<evidence type="ECO:0000313" key="3">
    <source>
        <dbReference type="EMBL" id="MFD2409482.1"/>
    </source>
</evidence>
<keyword evidence="1" id="KW-1133">Transmembrane helix</keyword>
<dbReference type="Proteomes" id="UP001597448">
    <property type="component" value="Unassembled WGS sequence"/>
</dbReference>
<gene>
    <name evidence="3" type="ORF">ACFSX3_06360</name>
</gene>
<dbReference type="Pfam" id="PF01882">
    <property type="entry name" value="DUF58"/>
    <property type="match status" value="1"/>
</dbReference>
<dbReference type="InterPro" id="IPR002881">
    <property type="entry name" value="DUF58"/>
</dbReference>
<keyword evidence="1" id="KW-0812">Transmembrane</keyword>
<feature type="domain" description="DUF58" evidence="2">
    <location>
        <begin position="214"/>
        <end position="352"/>
    </location>
</feature>
<dbReference type="PANTHER" id="PTHR34351">
    <property type="entry name" value="SLR1927 PROTEIN-RELATED"/>
    <property type="match status" value="1"/>
</dbReference>
<accession>A0ABW5F6G7</accession>
<sequence>MRALLTRAAAAVQLRKFMGVLAIWVITLFYVLFQGGKTSFMLFIMVSVLILYLFIGGLEGVRRARGSRSFYSEQDKPDLLYAGGYLKVKLDVTIPGFLPLPYVIVREILKRHNGESWVFEESLIPNMGGRGELLFQTPLLERGRYSFENTDILSEDIFGLMEHKGTFKAEGQFRVMPRAVVVPRWQLYERKARLSGPQVSLLQSRRETTQINGVRDYVYGDRLTRIHWNATAKTGEWKSKEFEHESVPRTILVLDGTSSGYYNSAQFELAVSITASLLGFGIRERIGIGMCCLDKHNKVFSPAEGNAERQKMIQYLIDINAEGKGPLINRLESVQRMFPKGSYFVLISPQSGRVVLDTLHWAENRGMTPSHIHVLHPSGKYRAGEWQNILHSHGVTGHSISTLQELPAVLGGDSVR</sequence>
<name>A0ABW5F6G7_9BACL</name>
<keyword evidence="1" id="KW-0472">Membrane</keyword>
<dbReference type="RefSeq" id="WP_209993808.1">
    <property type="nucleotide sequence ID" value="NZ_JBHSVQ010000001.1"/>
</dbReference>
<keyword evidence="4" id="KW-1185">Reference proteome</keyword>
<evidence type="ECO:0000256" key="1">
    <source>
        <dbReference type="SAM" id="Phobius"/>
    </source>
</evidence>